<evidence type="ECO:0000313" key="2">
    <source>
        <dbReference type="Proteomes" id="UP000036890"/>
    </source>
</evidence>
<dbReference type="EMBL" id="AJLO02000020">
    <property type="protein sequence ID" value="KOE99442.1"/>
    <property type="molecule type" value="Genomic_DNA"/>
</dbReference>
<proteinExistence type="predicted"/>
<protein>
    <submittedName>
        <fullName evidence="1">Uncharacterized protein</fullName>
    </submittedName>
</protein>
<gene>
    <name evidence="1" type="ORF">W7K_09515</name>
</gene>
<comment type="caution">
    <text evidence="1">The sequence shown here is derived from an EMBL/GenBank/DDBJ whole genome shotgun (WGS) entry which is preliminary data.</text>
</comment>
<sequence>MVAAADHDRLFFIRWMLLLIVANDAAGLPAASRQRLHSLLFVSFASSRFYGIEPLRQRARRTEQGPYYRMAHVALGHLVMGGHLEVSDFHAHPAPRDLQFEGIFRPTLAGLSAADFLRKSATGDQLYRFLLDICLASADAIGPVAGDLEAISLEKTLDEDLTYQRAVRKHGEILELQDPAEVDTPTVRGLNSIDERLRARGFFNRRDVVAAYQSLMVRRSARASV</sequence>
<accession>A0A0L8AAN7</accession>
<dbReference type="Proteomes" id="UP000036890">
    <property type="component" value="Unassembled WGS sequence"/>
</dbReference>
<organism evidence="1 2">
    <name type="scientific">Stenotrophomonas geniculata N1</name>
    <dbReference type="NCBI Taxonomy" id="1167641"/>
    <lineage>
        <taxon>Bacteria</taxon>
        <taxon>Pseudomonadati</taxon>
        <taxon>Pseudomonadota</taxon>
        <taxon>Gammaproteobacteria</taxon>
        <taxon>Lysobacterales</taxon>
        <taxon>Lysobacteraceae</taxon>
        <taxon>Stenotrophomonas</taxon>
    </lineage>
</organism>
<name>A0A0L8AAN7_9GAMM</name>
<reference evidence="1 2" key="1">
    <citation type="journal article" date="2012" name="J. Bacteriol.">
        <title>Genome sequence of a novel nicotine-degrading strain, Pseudomonas geniculata N1.</title>
        <authorList>
            <person name="Tang H."/>
            <person name="Yu H."/>
            <person name="Tai C."/>
            <person name="Huang K."/>
            <person name="Liu Y."/>
            <person name="Wang L."/>
            <person name="Yao Y."/>
            <person name="Wu G."/>
            <person name="Xu P."/>
        </authorList>
    </citation>
    <scope>NUCLEOTIDE SEQUENCE [LARGE SCALE GENOMIC DNA]</scope>
    <source>
        <strain evidence="1 2">N1</strain>
    </source>
</reference>
<evidence type="ECO:0000313" key="1">
    <source>
        <dbReference type="EMBL" id="KOE99442.1"/>
    </source>
</evidence>
<dbReference type="AlphaFoldDB" id="A0A0L8AAN7"/>